<feature type="compositionally biased region" description="Basic and acidic residues" evidence="2">
    <location>
        <begin position="39"/>
        <end position="72"/>
    </location>
</feature>
<keyword evidence="1" id="KW-0175">Coiled coil</keyword>
<dbReference type="AlphaFoldDB" id="R4XA24"/>
<dbReference type="InterPro" id="IPR008936">
    <property type="entry name" value="Rho_GTPase_activation_prot"/>
</dbReference>
<dbReference type="SUPFAM" id="SSF48350">
    <property type="entry name" value="GTPase activation domain, GAP"/>
    <property type="match status" value="1"/>
</dbReference>
<dbReference type="eggNOG" id="ENOG502SAYM">
    <property type="taxonomic scope" value="Eukaryota"/>
</dbReference>
<dbReference type="InterPro" id="IPR000198">
    <property type="entry name" value="RhoGAP_dom"/>
</dbReference>
<reference evidence="4 5" key="1">
    <citation type="journal article" date="2013" name="MBio">
        <title>Genome sequencing of the plant pathogen Taphrina deformans, the causal agent of peach leaf curl.</title>
        <authorList>
            <person name="Cisse O.H."/>
            <person name="Almeida J.M.G.C.F."/>
            <person name="Fonseca A."/>
            <person name="Kumar A.A."/>
            <person name="Salojaervi J."/>
            <person name="Overmyer K."/>
            <person name="Hauser P.M."/>
            <person name="Pagni M."/>
        </authorList>
    </citation>
    <scope>NUCLEOTIDE SEQUENCE [LARGE SCALE GENOMIC DNA]</scope>
    <source>
        <strain evidence="5">PYCC 5710 / ATCC 11124 / CBS 356.35 / IMI 108563 / JCM 9778 / NBRC 8474</strain>
    </source>
</reference>
<protein>
    <submittedName>
        <fullName evidence="4">GTPase activating protein Rga6</fullName>
    </submittedName>
</protein>
<dbReference type="OrthoDB" id="9994905at2759"/>
<proteinExistence type="predicted"/>
<dbReference type="VEuPathDB" id="FungiDB:TAPDE_000817"/>
<dbReference type="GO" id="GO:0005938">
    <property type="term" value="C:cell cortex"/>
    <property type="evidence" value="ECO:0007669"/>
    <property type="project" value="UniProtKB-ARBA"/>
</dbReference>
<gene>
    <name evidence="4" type="ORF">TAPDE_000817</name>
</gene>
<dbReference type="Pfam" id="PF00620">
    <property type="entry name" value="RhoGAP"/>
    <property type="match status" value="1"/>
</dbReference>
<sequence>MLDPEASLFASYMLGSSAGTVSENGEDSDIGQPLASPLERSDTAQKSESSEQEWRLGREGRSKSVLSTREDSMTSISSTSSKWYKRLHRAGSANRLSKAMDTAEAANNQPTGKLYNPFSRRRSVPVLAARPIRTILGQTATQAIDIGGHSANASALLPREILPSQSIELPYMVDACITWLIENHAYMIPGIFRVNGSSQAIRTIIEHFSTGCLRMPLEDIILPAKQLVSVHDVASCLKKFLVLLPGGLLGEQVFEQLKTIVGSGDKLVPEVIGKEISVVLRTISEEPRYNTLIVLLAFLCHISRQVPSTTSETAPKQESGHMNAFSLGIVFSPTCLGSRDGATDMVRSATSQSEQSVQSESTPIEEAVAVARAGAKVMQWLISSWPEISKHLSDSPSNVSLNKDDDVSLLDVVSFRLDSDETEPRNQLHTIIDSPVKPRQHGTRTHDRSESNVTVTMKGKENDDESVLMLRDAQIDLLKARIKQAEIERDDAITNLRQQESENAKLFTRNLLLERENKTLRTKKWTS</sequence>
<dbReference type="PROSITE" id="PS50238">
    <property type="entry name" value="RHOGAP"/>
    <property type="match status" value="1"/>
</dbReference>
<feature type="domain" description="Rho-GAP" evidence="3">
    <location>
        <begin position="151"/>
        <end position="389"/>
    </location>
</feature>
<dbReference type="PANTHER" id="PTHR45808">
    <property type="entry name" value="RHO GTPASE-ACTIVATING PROTEIN 68F"/>
    <property type="match status" value="1"/>
</dbReference>
<evidence type="ECO:0000313" key="4">
    <source>
        <dbReference type="EMBL" id="CCG81119.1"/>
    </source>
</evidence>
<evidence type="ECO:0000313" key="5">
    <source>
        <dbReference type="Proteomes" id="UP000013776"/>
    </source>
</evidence>
<dbReference type="GO" id="GO:0032153">
    <property type="term" value="C:cell division site"/>
    <property type="evidence" value="ECO:0007669"/>
    <property type="project" value="UniProtKB-ARBA"/>
</dbReference>
<keyword evidence="5" id="KW-1185">Reference proteome</keyword>
<dbReference type="Gene3D" id="1.10.555.10">
    <property type="entry name" value="Rho GTPase activation protein"/>
    <property type="match status" value="1"/>
</dbReference>
<dbReference type="GO" id="GO:0005096">
    <property type="term" value="F:GTPase activator activity"/>
    <property type="evidence" value="ECO:0007669"/>
    <property type="project" value="TreeGrafter"/>
</dbReference>
<evidence type="ECO:0000259" key="3">
    <source>
        <dbReference type="PROSITE" id="PS50238"/>
    </source>
</evidence>
<dbReference type="GO" id="GO:0007264">
    <property type="term" value="P:small GTPase-mediated signal transduction"/>
    <property type="evidence" value="ECO:0007669"/>
    <property type="project" value="TreeGrafter"/>
</dbReference>
<comment type="caution">
    <text evidence="4">The sequence shown here is derived from an EMBL/GenBank/DDBJ whole genome shotgun (WGS) entry which is preliminary data.</text>
</comment>
<accession>R4XA24</accession>
<feature type="coiled-coil region" evidence="1">
    <location>
        <begin position="475"/>
        <end position="516"/>
    </location>
</feature>
<dbReference type="STRING" id="1097556.R4XA24"/>
<organism evidence="4 5">
    <name type="scientific">Taphrina deformans (strain PYCC 5710 / ATCC 11124 / CBS 356.35 / IMI 108563 / JCM 9778 / NBRC 8474)</name>
    <name type="common">Peach leaf curl fungus</name>
    <name type="synonym">Lalaria deformans</name>
    <dbReference type="NCBI Taxonomy" id="1097556"/>
    <lineage>
        <taxon>Eukaryota</taxon>
        <taxon>Fungi</taxon>
        <taxon>Dikarya</taxon>
        <taxon>Ascomycota</taxon>
        <taxon>Taphrinomycotina</taxon>
        <taxon>Taphrinomycetes</taxon>
        <taxon>Taphrinales</taxon>
        <taxon>Taphrinaceae</taxon>
        <taxon>Taphrina</taxon>
    </lineage>
</organism>
<evidence type="ECO:0000256" key="2">
    <source>
        <dbReference type="SAM" id="MobiDB-lite"/>
    </source>
</evidence>
<dbReference type="CDD" id="cd00159">
    <property type="entry name" value="RhoGAP"/>
    <property type="match status" value="1"/>
</dbReference>
<dbReference type="EMBL" id="CAHR02000025">
    <property type="protein sequence ID" value="CCG81119.1"/>
    <property type="molecule type" value="Genomic_DNA"/>
</dbReference>
<dbReference type="Proteomes" id="UP000013776">
    <property type="component" value="Unassembled WGS sequence"/>
</dbReference>
<feature type="region of interest" description="Disordered" evidence="2">
    <location>
        <begin position="18"/>
        <end position="73"/>
    </location>
</feature>
<name>R4XA24_TAPDE</name>
<dbReference type="SMART" id="SM00324">
    <property type="entry name" value="RhoGAP"/>
    <property type="match status" value="1"/>
</dbReference>
<dbReference type="PANTHER" id="PTHR45808:SF2">
    <property type="entry name" value="RHO GTPASE-ACTIVATING PROTEIN 68F"/>
    <property type="match status" value="1"/>
</dbReference>
<evidence type="ECO:0000256" key="1">
    <source>
        <dbReference type="SAM" id="Coils"/>
    </source>
</evidence>